<feature type="region of interest" description="Disordered" evidence="1">
    <location>
        <begin position="148"/>
        <end position="174"/>
    </location>
</feature>
<feature type="compositionally biased region" description="Low complexity" evidence="1">
    <location>
        <begin position="157"/>
        <end position="166"/>
    </location>
</feature>
<dbReference type="RefSeq" id="WP_340358970.1">
    <property type="nucleotide sequence ID" value="NZ_JBBKZU010000010.1"/>
</dbReference>
<keyword evidence="3" id="KW-1185">Reference proteome</keyword>
<dbReference type="SUPFAM" id="SSF55781">
    <property type="entry name" value="GAF domain-like"/>
    <property type="match status" value="1"/>
</dbReference>
<reference evidence="2 3" key="1">
    <citation type="submission" date="2024-03" db="EMBL/GenBank/DDBJ databases">
        <title>Novel species of the genus Variovorax.</title>
        <authorList>
            <person name="Liu Q."/>
            <person name="Xin Y.-H."/>
        </authorList>
    </citation>
    <scope>NUCLEOTIDE SEQUENCE [LARGE SCALE GENOMIC DNA]</scope>
    <source>
        <strain evidence="2 3">KACC 18899</strain>
    </source>
</reference>
<protein>
    <recommendedName>
        <fullName evidence="4">GAF domain-containing protein</fullName>
    </recommendedName>
</protein>
<sequence length="174" mass="19008">MSYYDCDFAPGALEVKVSDLLIATPDFCDPLIDPGVHQVLKLLREQQAMDAAFACEVVDGQRVTHRSQTTLRAQFIDEQAEPLEMAFCRQVLNARVPAGCYLSAPVVVNGGVYGTLYSFSYSPDPAIEARDLKKLEMAAQLAARLISERRPRPAPPVAQHAAAPVQHRGEARAA</sequence>
<evidence type="ECO:0000313" key="2">
    <source>
        <dbReference type="EMBL" id="MEJ8813729.1"/>
    </source>
</evidence>
<comment type="caution">
    <text evidence="2">The sequence shown here is derived from an EMBL/GenBank/DDBJ whole genome shotgun (WGS) entry which is preliminary data.</text>
</comment>
<accession>A0ABU8VJ92</accession>
<dbReference type="EMBL" id="JBBKZU010000010">
    <property type="protein sequence ID" value="MEJ8813729.1"/>
    <property type="molecule type" value="Genomic_DNA"/>
</dbReference>
<dbReference type="Proteomes" id="UP001365846">
    <property type="component" value="Unassembled WGS sequence"/>
</dbReference>
<gene>
    <name evidence="2" type="ORF">WKW77_21765</name>
</gene>
<evidence type="ECO:0000256" key="1">
    <source>
        <dbReference type="SAM" id="MobiDB-lite"/>
    </source>
</evidence>
<evidence type="ECO:0000313" key="3">
    <source>
        <dbReference type="Proteomes" id="UP001365846"/>
    </source>
</evidence>
<evidence type="ECO:0008006" key="4">
    <source>
        <dbReference type="Google" id="ProtNLM"/>
    </source>
</evidence>
<proteinExistence type="predicted"/>
<name>A0ABU8VJ92_9BURK</name>
<organism evidence="2 3">
    <name type="scientific">Variovorax ureilyticus</name>
    <dbReference type="NCBI Taxonomy" id="1836198"/>
    <lineage>
        <taxon>Bacteria</taxon>
        <taxon>Pseudomonadati</taxon>
        <taxon>Pseudomonadota</taxon>
        <taxon>Betaproteobacteria</taxon>
        <taxon>Burkholderiales</taxon>
        <taxon>Comamonadaceae</taxon>
        <taxon>Variovorax</taxon>
    </lineage>
</organism>